<organism evidence="2 3">
    <name type="scientific">Marinirhabdus gelatinilytica</name>
    <dbReference type="NCBI Taxonomy" id="1703343"/>
    <lineage>
        <taxon>Bacteria</taxon>
        <taxon>Pseudomonadati</taxon>
        <taxon>Bacteroidota</taxon>
        <taxon>Flavobacteriia</taxon>
        <taxon>Flavobacteriales</taxon>
        <taxon>Flavobacteriaceae</taxon>
    </lineage>
</organism>
<feature type="transmembrane region" description="Helical" evidence="1">
    <location>
        <begin position="54"/>
        <end position="74"/>
    </location>
</feature>
<evidence type="ECO:0000313" key="2">
    <source>
        <dbReference type="EMBL" id="RDK87182.1"/>
    </source>
</evidence>
<sequence>MNWINLLERIWVAIQLTLYTVFGLAPIGLGIAMIYSSQTKEFEKDYQVSMNLGLGIVCLVIGLLVSWACLARAVHLYRNYRNS</sequence>
<dbReference type="Proteomes" id="UP000255317">
    <property type="component" value="Unassembled WGS sequence"/>
</dbReference>
<dbReference type="AlphaFoldDB" id="A0A370QFP3"/>
<name>A0A370QFP3_9FLAO</name>
<keyword evidence="1" id="KW-0472">Membrane</keyword>
<reference evidence="2 3" key="1">
    <citation type="submission" date="2018-07" db="EMBL/GenBank/DDBJ databases">
        <title>Genomic Encyclopedia of Type Strains, Phase IV (KMG-IV): sequencing the most valuable type-strain genomes for metagenomic binning, comparative biology and taxonomic classification.</title>
        <authorList>
            <person name="Goeker M."/>
        </authorList>
    </citation>
    <scope>NUCLEOTIDE SEQUENCE [LARGE SCALE GENOMIC DNA]</scope>
    <source>
        <strain evidence="2 3">DSM 101478</strain>
    </source>
</reference>
<keyword evidence="3" id="KW-1185">Reference proteome</keyword>
<protein>
    <submittedName>
        <fullName evidence="2">Uncharacterized protein</fullName>
    </submittedName>
</protein>
<evidence type="ECO:0000313" key="3">
    <source>
        <dbReference type="Proteomes" id="UP000255317"/>
    </source>
</evidence>
<keyword evidence="1" id="KW-0812">Transmembrane</keyword>
<dbReference type="EMBL" id="QRAO01000002">
    <property type="protein sequence ID" value="RDK87182.1"/>
    <property type="molecule type" value="Genomic_DNA"/>
</dbReference>
<feature type="transmembrane region" description="Helical" evidence="1">
    <location>
        <begin position="12"/>
        <end position="34"/>
    </location>
</feature>
<comment type="caution">
    <text evidence="2">The sequence shown here is derived from an EMBL/GenBank/DDBJ whole genome shotgun (WGS) entry which is preliminary data.</text>
</comment>
<evidence type="ECO:0000256" key="1">
    <source>
        <dbReference type="SAM" id="Phobius"/>
    </source>
</evidence>
<proteinExistence type="predicted"/>
<gene>
    <name evidence="2" type="ORF">C8D94_102365</name>
</gene>
<keyword evidence="1" id="KW-1133">Transmembrane helix</keyword>
<accession>A0A370QFP3</accession>